<dbReference type="InterPro" id="IPR050490">
    <property type="entry name" value="Bact_solute-bd_prot1"/>
</dbReference>
<evidence type="ECO:0000256" key="1">
    <source>
        <dbReference type="SAM" id="MobiDB-lite"/>
    </source>
</evidence>
<feature type="region of interest" description="Disordered" evidence="1">
    <location>
        <begin position="26"/>
        <end position="49"/>
    </location>
</feature>
<gene>
    <name evidence="3" type="ORF">SAMN04489717_3866</name>
</gene>
<dbReference type="Proteomes" id="UP000198983">
    <property type="component" value="Chromosome I"/>
</dbReference>
<dbReference type="SUPFAM" id="SSF53850">
    <property type="entry name" value="Periplasmic binding protein-like II"/>
    <property type="match status" value="1"/>
</dbReference>
<dbReference type="EMBL" id="LT629732">
    <property type="protein sequence ID" value="SDS78649.1"/>
    <property type="molecule type" value="Genomic_DNA"/>
</dbReference>
<dbReference type="Gene3D" id="3.40.190.10">
    <property type="entry name" value="Periplasmic binding protein-like II"/>
    <property type="match status" value="2"/>
</dbReference>
<dbReference type="OrthoDB" id="3171346at2"/>
<keyword evidence="2" id="KW-0732">Signal</keyword>
<dbReference type="CDD" id="cd13585">
    <property type="entry name" value="PBP2_TMBP_like"/>
    <property type="match status" value="1"/>
</dbReference>
<feature type="signal peptide" evidence="2">
    <location>
        <begin position="1"/>
        <end position="24"/>
    </location>
</feature>
<dbReference type="AlphaFoldDB" id="A0A1H1V351"/>
<dbReference type="InterPro" id="IPR006059">
    <property type="entry name" value="SBP"/>
</dbReference>
<dbReference type="PANTHER" id="PTHR43649:SF12">
    <property type="entry name" value="DIACETYLCHITOBIOSE BINDING PROTEIN DASA"/>
    <property type="match status" value="1"/>
</dbReference>
<feature type="chain" id="PRO_5009262855" evidence="2">
    <location>
        <begin position="25"/>
        <end position="438"/>
    </location>
</feature>
<dbReference type="RefSeq" id="WP_092655014.1">
    <property type="nucleotide sequence ID" value="NZ_LT629732.1"/>
</dbReference>
<dbReference type="PROSITE" id="PS51257">
    <property type="entry name" value="PROKAR_LIPOPROTEIN"/>
    <property type="match status" value="1"/>
</dbReference>
<evidence type="ECO:0000313" key="3">
    <source>
        <dbReference type="EMBL" id="SDS78649.1"/>
    </source>
</evidence>
<sequence>MGVRTVSKLPRIIAALAVTGIALASCSSPDDSSKTDVGAGKGPVKDPTSPVSVTFSSWVGGDPTMKKLAAEFHKSHPNITIRFQNVSADNASQKLTTQIAGGDPPDVAYIDASATSDFASRQSLVNLDNYIRRSKVVKAADYVPAFKDFVTYDKHLWGLPIDGESTGLFYRTDLFEQAGIPAPPKTWDEFLSAAQKLTVPARKQYGYEVFAPEAAYYWYPWLYQAGGDLLGKGNKILFNSPQAKKAANFYVGLAKYSPPDYLNSNSYDGRVAFAQGQVGMYMAGSWFAGTLNSEYPKIAGKWAAAPLPNGPAGCKTTIAGDSLVMLAGTKQADAAWLWMEYLSTPDNVALWTYKSANGTELPPLTPLLDSPDLVKEKPILKGFAELMKCGVSSNVPTPKFPRVEQELNKELGKAFYGNQTAEQALDNAAKAAETILEQ</sequence>
<keyword evidence="4" id="KW-1185">Reference proteome</keyword>
<evidence type="ECO:0000256" key="2">
    <source>
        <dbReference type="SAM" id="SignalP"/>
    </source>
</evidence>
<dbReference type="PANTHER" id="PTHR43649">
    <property type="entry name" value="ARABINOSE-BINDING PROTEIN-RELATED"/>
    <property type="match status" value="1"/>
</dbReference>
<protein>
    <submittedName>
        <fullName evidence="3">Carbohydrate ABC transporter substrate-binding protein, CUT1 family</fullName>
    </submittedName>
</protein>
<dbReference type="Pfam" id="PF01547">
    <property type="entry name" value="SBP_bac_1"/>
    <property type="match status" value="1"/>
</dbReference>
<proteinExistence type="predicted"/>
<reference evidence="3 4" key="1">
    <citation type="submission" date="2016-10" db="EMBL/GenBank/DDBJ databases">
        <authorList>
            <person name="de Groot N.N."/>
        </authorList>
    </citation>
    <scope>NUCLEOTIDE SEQUENCE [LARGE SCALE GENOMIC DNA]</scope>
    <source>
        <strain evidence="3 4">DSM 22024</strain>
    </source>
</reference>
<accession>A0A1H1V351</accession>
<organism evidence="3 4">
    <name type="scientific">Actinopolymorpha singaporensis</name>
    <dbReference type="NCBI Taxonomy" id="117157"/>
    <lineage>
        <taxon>Bacteria</taxon>
        <taxon>Bacillati</taxon>
        <taxon>Actinomycetota</taxon>
        <taxon>Actinomycetes</taxon>
        <taxon>Propionibacteriales</taxon>
        <taxon>Actinopolymorphaceae</taxon>
        <taxon>Actinopolymorpha</taxon>
    </lineage>
</organism>
<name>A0A1H1V351_9ACTN</name>
<dbReference type="STRING" id="117157.SAMN04489717_3866"/>
<evidence type="ECO:0000313" key="4">
    <source>
        <dbReference type="Proteomes" id="UP000198983"/>
    </source>
</evidence>